<dbReference type="EMBL" id="AVOT02003747">
    <property type="protein sequence ID" value="MBW0474471.1"/>
    <property type="molecule type" value="Genomic_DNA"/>
</dbReference>
<organism evidence="1 2">
    <name type="scientific">Austropuccinia psidii MF-1</name>
    <dbReference type="NCBI Taxonomy" id="1389203"/>
    <lineage>
        <taxon>Eukaryota</taxon>
        <taxon>Fungi</taxon>
        <taxon>Dikarya</taxon>
        <taxon>Basidiomycota</taxon>
        <taxon>Pucciniomycotina</taxon>
        <taxon>Pucciniomycetes</taxon>
        <taxon>Pucciniales</taxon>
        <taxon>Sphaerophragmiaceae</taxon>
        <taxon>Austropuccinia</taxon>
    </lineage>
</organism>
<dbReference type="InterPro" id="IPR012337">
    <property type="entry name" value="RNaseH-like_sf"/>
</dbReference>
<proteinExistence type="predicted"/>
<evidence type="ECO:0000313" key="1">
    <source>
        <dbReference type="EMBL" id="MBW0474471.1"/>
    </source>
</evidence>
<sequence>MDWVAGIVLGGKENFNSFPGIADRYSKSVRFLPCQKEDTAIETELLFWTKIIAKCGVPQIIISDRDQISHQNFGLTSMIFFELNLNFLQLTIHKQMAYLTGQSKRWRT</sequence>
<comment type="caution">
    <text evidence="1">The sequence shown here is derived from an EMBL/GenBank/DDBJ whole genome shotgun (WGS) entry which is preliminary data.</text>
</comment>
<dbReference type="InterPro" id="IPR036397">
    <property type="entry name" value="RNaseH_sf"/>
</dbReference>
<gene>
    <name evidence="1" type="ORF">O181_014186</name>
</gene>
<accession>A0A9Q3C196</accession>
<reference evidence="1" key="1">
    <citation type="submission" date="2021-03" db="EMBL/GenBank/DDBJ databases">
        <title>Draft genome sequence of rust myrtle Austropuccinia psidii MF-1, a brazilian biotype.</title>
        <authorList>
            <person name="Quecine M.C."/>
            <person name="Pachon D.M.R."/>
            <person name="Bonatelli M.L."/>
            <person name="Correr F.H."/>
            <person name="Franceschini L.M."/>
            <person name="Leite T.F."/>
            <person name="Margarido G.R.A."/>
            <person name="Almeida C.A."/>
            <person name="Ferrarezi J.A."/>
            <person name="Labate C.A."/>
        </authorList>
    </citation>
    <scope>NUCLEOTIDE SEQUENCE</scope>
    <source>
        <strain evidence="1">MF-1</strain>
    </source>
</reference>
<keyword evidence="2" id="KW-1185">Reference proteome</keyword>
<dbReference type="GO" id="GO:0003676">
    <property type="term" value="F:nucleic acid binding"/>
    <property type="evidence" value="ECO:0007669"/>
    <property type="project" value="InterPro"/>
</dbReference>
<evidence type="ECO:0000313" key="2">
    <source>
        <dbReference type="Proteomes" id="UP000765509"/>
    </source>
</evidence>
<dbReference type="Gene3D" id="3.30.420.10">
    <property type="entry name" value="Ribonuclease H-like superfamily/Ribonuclease H"/>
    <property type="match status" value="1"/>
</dbReference>
<dbReference type="Proteomes" id="UP000765509">
    <property type="component" value="Unassembled WGS sequence"/>
</dbReference>
<dbReference type="SUPFAM" id="SSF53098">
    <property type="entry name" value="Ribonuclease H-like"/>
    <property type="match status" value="1"/>
</dbReference>
<dbReference type="AlphaFoldDB" id="A0A9Q3C196"/>
<protein>
    <submittedName>
        <fullName evidence="1">Uncharacterized protein</fullName>
    </submittedName>
</protein>
<dbReference type="OrthoDB" id="2273864at2759"/>
<name>A0A9Q3C196_9BASI</name>